<dbReference type="PANTHER" id="PTHR44688:SF16">
    <property type="entry name" value="DNA-BINDING TRANSCRIPTIONAL ACTIVATOR DEVR_DOSR"/>
    <property type="match status" value="1"/>
</dbReference>
<protein>
    <submittedName>
        <fullName evidence="6">Regulatory LuxR family protein</fullName>
    </submittedName>
</protein>
<dbReference type="AlphaFoldDB" id="A0A3D9N6B0"/>
<dbReference type="Gene3D" id="1.10.10.10">
    <property type="entry name" value="Winged helix-like DNA-binding domain superfamily/Winged helix DNA-binding domain"/>
    <property type="match status" value="1"/>
</dbReference>
<dbReference type="InterPro" id="IPR016032">
    <property type="entry name" value="Sig_transdc_resp-reg_C-effctor"/>
</dbReference>
<dbReference type="PRINTS" id="PR00038">
    <property type="entry name" value="HTHLUXR"/>
</dbReference>
<dbReference type="SUPFAM" id="SSF48452">
    <property type="entry name" value="TPR-like"/>
    <property type="match status" value="1"/>
</dbReference>
<proteinExistence type="predicted"/>
<evidence type="ECO:0000259" key="5">
    <source>
        <dbReference type="PROSITE" id="PS50043"/>
    </source>
</evidence>
<dbReference type="GO" id="GO:0003677">
    <property type="term" value="F:DNA binding"/>
    <property type="evidence" value="ECO:0007669"/>
    <property type="project" value="UniProtKB-KW"/>
</dbReference>
<dbReference type="EMBL" id="QREI01000001">
    <property type="protein sequence ID" value="REE27683.1"/>
    <property type="molecule type" value="Genomic_DNA"/>
</dbReference>
<keyword evidence="1" id="KW-0805">Transcription regulation</keyword>
<dbReference type="GO" id="GO:0006355">
    <property type="term" value="P:regulation of DNA-templated transcription"/>
    <property type="evidence" value="ECO:0007669"/>
    <property type="project" value="InterPro"/>
</dbReference>
<keyword evidence="7" id="KW-1185">Reference proteome</keyword>
<feature type="transmembrane region" description="Helical" evidence="4">
    <location>
        <begin position="288"/>
        <end position="308"/>
    </location>
</feature>
<dbReference type="InterPro" id="IPR000792">
    <property type="entry name" value="Tscrpt_reg_LuxR_C"/>
</dbReference>
<evidence type="ECO:0000313" key="7">
    <source>
        <dbReference type="Proteomes" id="UP000256919"/>
    </source>
</evidence>
<gene>
    <name evidence="6" type="ORF">DFQ09_101518</name>
</gene>
<dbReference type="InterPro" id="IPR011990">
    <property type="entry name" value="TPR-like_helical_dom_sf"/>
</dbReference>
<evidence type="ECO:0000256" key="2">
    <source>
        <dbReference type="ARBA" id="ARBA00023125"/>
    </source>
</evidence>
<evidence type="ECO:0000256" key="1">
    <source>
        <dbReference type="ARBA" id="ARBA00023015"/>
    </source>
</evidence>
<dbReference type="PROSITE" id="PS50043">
    <property type="entry name" value="HTH_LUXR_2"/>
    <property type="match status" value="1"/>
</dbReference>
<dbReference type="Proteomes" id="UP000256919">
    <property type="component" value="Unassembled WGS sequence"/>
</dbReference>
<dbReference type="SUPFAM" id="SSF46894">
    <property type="entry name" value="C-terminal effector domain of the bipartite response regulators"/>
    <property type="match status" value="1"/>
</dbReference>
<organism evidence="6 7">
    <name type="scientific">Winogradskyella pacifica</name>
    <dbReference type="NCBI Taxonomy" id="664642"/>
    <lineage>
        <taxon>Bacteria</taxon>
        <taxon>Pseudomonadati</taxon>
        <taxon>Bacteroidota</taxon>
        <taxon>Flavobacteriia</taxon>
        <taxon>Flavobacteriales</taxon>
        <taxon>Flavobacteriaceae</taxon>
        <taxon>Winogradskyella</taxon>
    </lineage>
</organism>
<dbReference type="PANTHER" id="PTHR44688">
    <property type="entry name" value="DNA-BINDING TRANSCRIPTIONAL ACTIVATOR DEVR_DOSR"/>
    <property type="match status" value="1"/>
</dbReference>
<dbReference type="InterPro" id="IPR036388">
    <property type="entry name" value="WH-like_DNA-bd_sf"/>
</dbReference>
<dbReference type="CDD" id="cd06170">
    <property type="entry name" value="LuxR_C_like"/>
    <property type="match status" value="1"/>
</dbReference>
<evidence type="ECO:0000313" key="6">
    <source>
        <dbReference type="EMBL" id="REE27683.1"/>
    </source>
</evidence>
<comment type="caution">
    <text evidence="6">The sequence shown here is derived from an EMBL/GenBank/DDBJ whole genome shotgun (WGS) entry which is preliminary data.</text>
</comment>
<keyword evidence="2" id="KW-0238">DNA-binding</keyword>
<evidence type="ECO:0000256" key="4">
    <source>
        <dbReference type="SAM" id="Phobius"/>
    </source>
</evidence>
<keyword evidence="4" id="KW-0812">Transmembrane</keyword>
<dbReference type="RefSeq" id="WP_317124898.1">
    <property type="nucleotide sequence ID" value="NZ_QREI01000001.1"/>
</dbReference>
<dbReference type="Pfam" id="PF00196">
    <property type="entry name" value="GerE"/>
    <property type="match status" value="1"/>
</dbReference>
<evidence type="ECO:0000256" key="3">
    <source>
        <dbReference type="ARBA" id="ARBA00023163"/>
    </source>
</evidence>
<accession>A0A3D9N6B0</accession>
<keyword evidence="4" id="KW-0472">Membrane</keyword>
<name>A0A3D9N6B0_9FLAO</name>
<feature type="domain" description="HTH luxR-type" evidence="5">
    <location>
        <begin position="344"/>
        <end position="407"/>
    </location>
</feature>
<keyword evidence="3" id="KW-0804">Transcription</keyword>
<keyword evidence="4" id="KW-1133">Transmembrane helix</keyword>
<reference evidence="6 7" key="1">
    <citation type="submission" date="2018-07" db="EMBL/GenBank/DDBJ databases">
        <title>Genomic Encyclopedia of Type Strains, Phase III (KMG-III): the genomes of soil and plant-associated and newly described type strains.</title>
        <authorList>
            <person name="Whitman W."/>
        </authorList>
    </citation>
    <scope>NUCLEOTIDE SEQUENCE [LARGE SCALE GENOMIC DNA]</scope>
    <source>
        <strain evidence="6 7">CECT 7948</strain>
    </source>
</reference>
<sequence length="407" mass="47924">MLNHYFKIVFYLFPVLITAQNIDPVALEDEISKLNDQQHYETSLLKLNEIIEDPKSDSFDKAHAHIQMAYTFKRVYNYVMTINKLELAEIEAKKSIHKEELEAKILAEKMLVYFDMQDQSKVLMLLEKFNDNTVKHLTRETLAHYYTVLGSVAIWRDDYIKAEENLDHAIAILEKDNPKHLPNIYRAKLALYSTLGDYNKVMTAFNKGLYYAKKHNVPIYDIIIHEGLTKHYENIHDYENALKTQQLVSNKRDEYKATTNSEKLLALQNRLKQERLQIGLEAEEKQQFYLSVISIFVIVLIIILLILLRVYKQKNKLILHENQYIRKEVERLSTQIDTKHNAKTILESHNLTERQLEVIKLIKEGKTNKEIGVELFISENTVKYHLKAIYELLGVKNRIVLRQTYEL</sequence>
<dbReference type="SMART" id="SM00421">
    <property type="entry name" value="HTH_LUXR"/>
    <property type="match status" value="1"/>
</dbReference>
<dbReference type="Gene3D" id="1.25.40.10">
    <property type="entry name" value="Tetratricopeptide repeat domain"/>
    <property type="match status" value="1"/>
</dbReference>